<dbReference type="EMBL" id="QJJU01000022">
    <property type="protein sequence ID" value="PXX03402.1"/>
    <property type="molecule type" value="Genomic_DNA"/>
</dbReference>
<keyword evidence="8" id="KW-1185">Reference proteome</keyword>
<feature type="transmembrane region" description="Helical" evidence="6">
    <location>
        <begin position="348"/>
        <end position="370"/>
    </location>
</feature>
<evidence type="ECO:0000256" key="2">
    <source>
        <dbReference type="ARBA" id="ARBA00022475"/>
    </source>
</evidence>
<accession>A0A318HAA1</accession>
<evidence type="ECO:0000256" key="5">
    <source>
        <dbReference type="ARBA" id="ARBA00023136"/>
    </source>
</evidence>
<proteinExistence type="predicted"/>
<evidence type="ECO:0000256" key="3">
    <source>
        <dbReference type="ARBA" id="ARBA00022692"/>
    </source>
</evidence>
<reference evidence="8" key="1">
    <citation type="submission" date="2018-05" db="EMBL/GenBank/DDBJ databases">
        <authorList>
            <person name="Deangelis K."/>
            <person name="Huntemann M."/>
            <person name="Clum A."/>
            <person name="Pillay M."/>
            <person name="Palaniappan K."/>
            <person name="Varghese N."/>
            <person name="Mikhailova N."/>
            <person name="Stamatis D."/>
            <person name="Reddy T."/>
            <person name="Daum C."/>
            <person name="Shapiro N."/>
            <person name="Ivanova N."/>
            <person name="Kyrpides N."/>
            <person name="Woyke T."/>
        </authorList>
    </citation>
    <scope>NUCLEOTIDE SEQUENCE [LARGE SCALE GENOMIC DNA]</scope>
    <source>
        <strain evidence="8">GAS496</strain>
    </source>
</reference>
<feature type="transmembrane region" description="Helical" evidence="6">
    <location>
        <begin position="56"/>
        <end position="83"/>
    </location>
</feature>
<dbReference type="PANTHER" id="PTHR23513">
    <property type="entry name" value="INTEGRAL MEMBRANE EFFLUX PROTEIN-RELATED"/>
    <property type="match status" value="1"/>
</dbReference>
<keyword evidence="2" id="KW-1003">Cell membrane</keyword>
<feature type="transmembrane region" description="Helical" evidence="6">
    <location>
        <begin position="25"/>
        <end position="44"/>
    </location>
</feature>
<keyword evidence="4 6" id="KW-1133">Transmembrane helix</keyword>
<comment type="subcellular location">
    <subcellularLocation>
        <location evidence="1">Cell membrane</location>
        <topology evidence="1">Multi-pass membrane protein</topology>
    </subcellularLocation>
</comment>
<dbReference type="InterPro" id="IPR036259">
    <property type="entry name" value="MFS_trans_sf"/>
</dbReference>
<dbReference type="SUPFAM" id="SSF103473">
    <property type="entry name" value="MFS general substrate transporter"/>
    <property type="match status" value="1"/>
</dbReference>
<dbReference type="GO" id="GO:0005886">
    <property type="term" value="C:plasma membrane"/>
    <property type="evidence" value="ECO:0007669"/>
    <property type="project" value="UniProtKB-SubCell"/>
</dbReference>
<dbReference type="OrthoDB" id="4718549at2"/>
<dbReference type="Pfam" id="PF07690">
    <property type="entry name" value="MFS_1"/>
    <property type="match status" value="1"/>
</dbReference>
<dbReference type="Gene3D" id="1.20.1250.20">
    <property type="entry name" value="MFS general substrate transporter like domains"/>
    <property type="match status" value="1"/>
</dbReference>
<dbReference type="Proteomes" id="UP000247781">
    <property type="component" value="Unassembled WGS sequence"/>
</dbReference>
<feature type="transmembrane region" description="Helical" evidence="6">
    <location>
        <begin position="262"/>
        <end position="281"/>
    </location>
</feature>
<comment type="caution">
    <text evidence="7">The sequence shown here is derived from an EMBL/GenBank/DDBJ whole genome shotgun (WGS) entry which is preliminary data.</text>
</comment>
<evidence type="ECO:0000256" key="4">
    <source>
        <dbReference type="ARBA" id="ARBA00022989"/>
    </source>
</evidence>
<feature type="transmembrane region" description="Helical" evidence="6">
    <location>
        <begin position="321"/>
        <end position="342"/>
    </location>
</feature>
<evidence type="ECO:0000313" key="7">
    <source>
        <dbReference type="EMBL" id="PXX03402.1"/>
    </source>
</evidence>
<gene>
    <name evidence="7" type="ORF">C8E89_12262</name>
</gene>
<organism evidence="7 8">
    <name type="scientific">Mycolicibacterium moriokaense</name>
    <dbReference type="NCBI Taxonomy" id="39691"/>
    <lineage>
        <taxon>Bacteria</taxon>
        <taxon>Bacillati</taxon>
        <taxon>Actinomycetota</taxon>
        <taxon>Actinomycetes</taxon>
        <taxon>Mycobacteriales</taxon>
        <taxon>Mycobacteriaceae</taxon>
        <taxon>Mycolicibacterium</taxon>
    </lineage>
</organism>
<evidence type="ECO:0000256" key="1">
    <source>
        <dbReference type="ARBA" id="ARBA00004651"/>
    </source>
</evidence>
<keyword evidence="5 6" id="KW-0472">Membrane</keyword>
<dbReference type="GO" id="GO:0022857">
    <property type="term" value="F:transmembrane transporter activity"/>
    <property type="evidence" value="ECO:0007669"/>
    <property type="project" value="InterPro"/>
</dbReference>
<sequence length="508" mass="52751">MWHLTRWGGLFLGTYLVTHLGGEPIANQFVGVAMFAPMLLGTYVSSRVDVEPRKLVLVTELVLLPISVLMAVLVGSGAVATWMVYPFELAYGFGGMVNMTAQRALLFRIGGPLHATRVLNTELAGMASAMMAGPLIGGITIANFGLGVAFCVPVVLLACSAPLLWLSTRRIPAPPPAVAAPTATTVGNTPWQLVRSSRPLAVILLVTFICNLCYFAFTPLVPVIAKHLGAGPAMAGVIGATPGIVQLVIAAALIVRPARRPIAAYTVGVALCLCGLGILSYTPVLTVALVALGVAGIGQALFGSTQATLPFTAVAPHERAAALGLITSTIGLALPTGMVVLGVTSSLFGAHLAMLLSALIGIVALAATLLGNWQLMTAPHSIPASGGAISVGGEGDPVAAQPQLGERARLPMLILDDVLEPDQGSADVDTDELGRLLVGRDRADGGLAAADVNPELPLEYQDDIGLVDVEVRRLLLADGDIVDRQPKRQTVFQHEALDHQHGPADRQA</sequence>
<keyword evidence="3 6" id="KW-0812">Transmembrane</keyword>
<protein>
    <submittedName>
        <fullName evidence="7">Putative MFS family arabinose efflux permease</fullName>
    </submittedName>
</protein>
<feature type="transmembrane region" description="Helical" evidence="6">
    <location>
        <begin position="233"/>
        <end position="255"/>
    </location>
</feature>
<reference evidence="7 8" key="2">
    <citation type="submission" date="2018-06" db="EMBL/GenBank/DDBJ databases">
        <title>Sequencing of bacterial isolates from soil warming experiment in Harvard Forest, Massachusetts, USA.</title>
        <authorList>
            <person name="Deangelis K.PhD."/>
        </authorList>
    </citation>
    <scope>NUCLEOTIDE SEQUENCE [LARGE SCALE GENOMIC DNA]</scope>
    <source>
        <strain evidence="7 8">GAS496</strain>
    </source>
</reference>
<dbReference type="PANTHER" id="PTHR23513:SF6">
    <property type="entry name" value="MAJOR FACILITATOR SUPERFAMILY ASSOCIATED DOMAIN-CONTAINING PROTEIN"/>
    <property type="match status" value="1"/>
</dbReference>
<evidence type="ECO:0000256" key="6">
    <source>
        <dbReference type="SAM" id="Phobius"/>
    </source>
</evidence>
<name>A0A318HAA1_9MYCO</name>
<feature type="transmembrane region" description="Helical" evidence="6">
    <location>
        <begin position="200"/>
        <end position="221"/>
    </location>
</feature>
<evidence type="ECO:0000313" key="8">
    <source>
        <dbReference type="Proteomes" id="UP000247781"/>
    </source>
</evidence>
<dbReference type="AlphaFoldDB" id="A0A318HAA1"/>
<dbReference type="InterPro" id="IPR011701">
    <property type="entry name" value="MFS"/>
</dbReference>